<evidence type="ECO:0000256" key="2">
    <source>
        <dbReference type="ARBA" id="ARBA00022741"/>
    </source>
</evidence>
<dbReference type="EMBL" id="CP029449">
    <property type="protein sequence ID" value="AWL68797.1"/>
    <property type="molecule type" value="Genomic_DNA"/>
</dbReference>
<name>A0AB33FQ85_SERMA</name>
<dbReference type="Proteomes" id="UP000245399">
    <property type="component" value="Chromosome"/>
</dbReference>
<evidence type="ECO:0000256" key="1">
    <source>
        <dbReference type="ARBA" id="ARBA00022598"/>
    </source>
</evidence>
<dbReference type="PANTHER" id="PTHR43585:SF2">
    <property type="entry name" value="ATP-GRASP ENZYME FSQD"/>
    <property type="match status" value="1"/>
</dbReference>
<dbReference type="Gene3D" id="3.30.470.20">
    <property type="entry name" value="ATP-grasp fold, B domain"/>
    <property type="match status" value="1"/>
</dbReference>
<evidence type="ECO:0000256" key="3">
    <source>
        <dbReference type="ARBA" id="ARBA00022840"/>
    </source>
</evidence>
<organism evidence="6 7">
    <name type="scientific">Serratia marcescens</name>
    <dbReference type="NCBI Taxonomy" id="615"/>
    <lineage>
        <taxon>Bacteria</taxon>
        <taxon>Pseudomonadati</taxon>
        <taxon>Pseudomonadota</taxon>
        <taxon>Gammaproteobacteria</taxon>
        <taxon>Enterobacterales</taxon>
        <taxon>Yersiniaceae</taxon>
        <taxon>Serratia</taxon>
    </lineage>
</organism>
<sequence length="415" mass="46125">MENKADFPRQVVAIVDAVSAGALVTEEMADYFDLIHIESDGSVNALSHPRFHKHLFKAFYRWDINREDECLQQIARHEPLAVIPGNESAVALSERLAWSFSREGNDPANTSLRRNKFLMNGAAERAGLRIAKQAISDDADTLKSWFRQHGGEKAVVKPLDSAGSDDVYICTTEAEVEAAVRKIAGKQNSMHSRNDQALIQQFIEGTEYVVNTVSLKGRHKVTDVWRVSKKLTAGRNLYDFDELCDPCSLEAVRCIEYTLKVLDAVGIVKGAGHTELILAEEGPTLLEIGARASGAANPKAIRLATGSDQLEVMRFAYTRPDLFNDAANQYMQVRPLRCVHSIASQRKPFSHVELQDFLAKLPGFVSVMMKIADGTTLRPTTDVSSCPAAFFLTGGSQEEIQQTYMLYRQWESDNL</sequence>
<dbReference type="InterPro" id="IPR052032">
    <property type="entry name" value="ATP-dep_AA_Ligase"/>
</dbReference>
<dbReference type="PANTHER" id="PTHR43585">
    <property type="entry name" value="FUMIPYRROLE BIOSYNTHESIS PROTEIN C"/>
    <property type="match status" value="1"/>
</dbReference>
<dbReference type="PROSITE" id="PS50975">
    <property type="entry name" value="ATP_GRASP"/>
    <property type="match status" value="1"/>
</dbReference>
<dbReference type="SUPFAM" id="SSF56059">
    <property type="entry name" value="Glutathione synthetase ATP-binding domain-like"/>
    <property type="match status" value="1"/>
</dbReference>
<proteinExistence type="predicted"/>
<keyword evidence="1" id="KW-0436">Ligase</keyword>
<feature type="domain" description="ATP-grasp" evidence="5">
    <location>
        <begin position="120"/>
        <end position="318"/>
    </location>
</feature>
<evidence type="ECO:0000313" key="7">
    <source>
        <dbReference type="Proteomes" id="UP000245399"/>
    </source>
</evidence>
<evidence type="ECO:0000313" key="6">
    <source>
        <dbReference type="EMBL" id="AWL68797.1"/>
    </source>
</evidence>
<evidence type="ECO:0000256" key="4">
    <source>
        <dbReference type="PROSITE-ProRule" id="PRU00409"/>
    </source>
</evidence>
<accession>A0AB33FQ85</accession>
<protein>
    <submittedName>
        <fullName evidence="6">ATP-grasp domain-containing protein</fullName>
    </submittedName>
</protein>
<dbReference type="RefSeq" id="WP_080346894.1">
    <property type="nucleotide sequence ID" value="NZ_CP011642.1"/>
</dbReference>
<dbReference type="GO" id="GO:0016874">
    <property type="term" value="F:ligase activity"/>
    <property type="evidence" value="ECO:0007669"/>
    <property type="project" value="UniProtKB-KW"/>
</dbReference>
<reference evidence="6 7" key="1">
    <citation type="submission" date="2018-05" db="EMBL/GenBank/DDBJ databases">
        <title>Klebsiella quasipneumonaiae provides a window into carbapenemase gene transfer, plasmid rearrangements and nosocomial acquisition from the hospital environment.</title>
        <authorList>
            <person name="Mathers A.J."/>
            <person name="Vegesana K."/>
            <person name="Stoesser N."/>
            <person name="Crook D."/>
            <person name="Vaughan A."/>
            <person name="Barry K."/>
            <person name="Parikh H."/>
            <person name="Sebra R."/>
            <person name="Kotay S."/>
            <person name="Walker A.S."/>
            <person name="Sheppard A.E."/>
        </authorList>
    </citation>
    <scope>NUCLEOTIDE SEQUENCE [LARGE SCALE GENOMIC DNA]</scope>
    <source>
        <strain evidence="6 7">CAV1761</strain>
    </source>
</reference>
<keyword evidence="3 4" id="KW-0067">ATP-binding</keyword>
<keyword evidence="2 4" id="KW-0547">Nucleotide-binding</keyword>
<dbReference type="GO" id="GO:0005524">
    <property type="term" value="F:ATP binding"/>
    <property type="evidence" value="ECO:0007669"/>
    <property type="project" value="UniProtKB-UniRule"/>
</dbReference>
<gene>
    <name evidence="6" type="ORF">DKC05_14680</name>
</gene>
<dbReference type="AlphaFoldDB" id="A0AB33FQ85"/>
<dbReference type="InterPro" id="IPR011761">
    <property type="entry name" value="ATP-grasp"/>
</dbReference>
<dbReference type="GO" id="GO:0046872">
    <property type="term" value="F:metal ion binding"/>
    <property type="evidence" value="ECO:0007669"/>
    <property type="project" value="InterPro"/>
</dbReference>
<dbReference type="Pfam" id="PF13535">
    <property type="entry name" value="ATP-grasp_4"/>
    <property type="match status" value="1"/>
</dbReference>
<evidence type="ECO:0000259" key="5">
    <source>
        <dbReference type="PROSITE" id="PS50975"/>
    </source>
</evidence>